<dbReference type="GO" id="GO:0022857">
    <property type="term" value="F:transmembrane transporter activity"/>
    <property type="evidence" value="ECO:0007669"/>
    <property type="project" value="InterPro"/>
</dbReference>
<dbReference type="PANTHER" id="PTHR43271">
    <property type="entry name" value="BLL2771 PROTEIN"/>
    <property type="match status" value="1"/>
</dbReference>
<dbReference type="Gene3D" id="1.20.1250.20">
    <property type="entry name" value="MFS general substrate transporter like domains"/>
    <property type="match status" value="1"/>
</dbReference>
<feature type="transmembrane region" description="Helical" evidence="4">
    <location>
        <begin position="104"/>
        <end position="126"/>
    </location>
</feature>
<feature type="transmembrane region" description="Helical" evidence="4">
    <location>
        <begin position="284"/>
        <end position="302"/>
    </location>
</feature>
<keyword evidence="4" id="KW-0472">Membrane</keyword>
<accession>A0A644SXC4</accession>
<dbReference type="SUPFAM" id="SSF103473">
    <property type="entry name" value="MFS general substrate transporter"/>
    <property type="match status" value="1"/>
</dbReference>
<evidence type="ECO:0000313" key="6">
    <source>
        <dbReference type="EMBL" id="MPL58352.1"/>
    </source>
</evidence>
<feature type="transmembrane region" description="Helical" evidence="4">
    <location>
        <begin position="138"/>
        <end position="158"/>
    </location>
</feature>
<dbReference type="InterPro" id="IPR011701">
    <property type="entry name" value="MFS"/>
</dbReference>
<reference evidence="6" key="1">
    <citation type="submission" date="2019-08" db="EMBL/GenBank/DDBJ databases">
        <authorList>
            <person name="Kucharzyk K."/>
            <person name="Murdoch R.W."/>
            <person name="Higgins S."/>
            <person name="Loffler F."/>
        </authorList>
    </citation>
    <scope>NUCLEOTIDE SEQUENCE</scope>
</reference>
<feature type="transmembrane region" description="Helical" evidence="4">
    <location>
        <begin position="49"/>
        <end position="73"/>
    </location>
</feature>
<dbReference type="Pfam" id="PF07690">
    <property type="entry name" value="MFS_1"/>
    <property type="match status" value="2"/>
</dbReference>
<sequence>MNSYIQKGTPQYWRAISALFLGSLAAFGVIYCTQPLIPVFSREFNLTPAVSSLAMSFASGGMAVAMFAIACLAGSLDRKLTMVISILGSALLVIPITLSSDFTTIVVCRAAQGVFAAGFPAIAMAYINEEFAPEIRGLVIGIYVSGTSIGGLSSRLIVSTITDFFSWKVALASIGLVGLLISVWFYLAIPKSKHFLPHHHSLRTIASDLVQNLRHPIIIRLYVIAFAILGAFMAVYNYIGYPLMAPPYNLSQTAVGALFTLYLIGTFSSTFMGGLSDRFGPAKILSLSIFIMLCGGLITLMSSLVIKIAGLAVFTFGFFGSHSVASSWVGKCCPGDKARAASLYLLFYYFGASVVGTVGGLFLAQYGWPGVVLIAGLILGGALLLSRMLYSDDSVMWSQAHH</sequence>
<feature type="domain" description="Major facilitator superfamily (MFS) profile" evidence="5">
    <location>
        <begin position="15"/>
        <end position="394"/>
    </location>
</feature>
<feature type="transmembrane region" description="Helical" evidence="4">
    <location>
        <begin position="217"/>
        <end position="239"/>
    </location>
</feature>
<dbReference type="PANTHER" id="PTHR43271:SF1">
    <property type="entry name" value="INNER MEMBRANE TRANSPORT PROTEIN YNFM"/>
    <property type="match status" value="1"/>
</dbReference>
<organism evidence="6">
    <name type="scientific">bioreactor metagenome</name>
    <dbReference type="NCBI Taxonomy" id="1076179"/>
    <lineage>
        <taxon>unclassified sequences</taxon>
        <taxon>metagenomes</taxon>
        <taxon>ecological metagenomes</taxon>
    </lineage>
</organism>
<protein>
    <submittedName>
        <fullName evidence="6">Inner membrane transport protein YnfM</fullName>
    </submittedName>
</protein>
<feature type="transmembrane region" description="Helical" evidence="4">
    <location>
        <begin position="12"/>
        <end position="37"/>
    </location>
</feature>
<feature type="transmembrane region" description="Helical" evidence="4">
    <location>
        <begin position="80"/>
        <end position="98"/>
    </location>
</feature>
<keyword evidence="4" id="KW-1133">Transmembrane helix</keyword>
<feature type="transmembrane region" description="Helical" evidence="4">
    <location>
        <begin position="341"/>
        <end position="364"/>
    </location>
</feature>
<evidence type="ECO:0000259" key="5">
    <source>
        <dbReference type="PROSITE" id="PS50850"/>
    </source>
</evidence>
<dbReference type="InterPro" id="IPR036259">
    <property type="entry name" value="MFS_trans_sf"/>
</dbReference>
<feature type="transmembrane region" description="Helical" evidence="4">
    <location>
        <begin position="164"/>
        <end position="189"/>
    </location>
</feature>
<keyword evidence="2" id="KW-0813">Transport</keyword>
<feature type="transmembrane region" description="Helical" evidence="4">
    <location>
        <begin position="308"/>
        <end position="329"/>
    </location>
</feature>
<dbReference type="EMBL" id="VSSQ01000007">
    <property type="protein sequence ID" value="MPL58352.1"/>
    <property type="molecule type" value="Genomic_DNA"/>
</dbReference>
<gene>
    <name evidence="6" type="primary">ynfM_2</name>
    <name evidence="6" type="ORF">SDC9_03884</name>
</gene>
<evidence type="ECO:0000256" key="1">
    <source>
        <dbReference type="ARBA" id="ARBA00004651"/>
    </source>
</evidence>
<keyword evidence="4" id="KW-0812">Transmembrane</keyword>
<dbReference type="InterPro" id="IPR020846">
    <property type="entry name" value="MFS_dom"/>
</dbReference>
<evidence type="ECO:0000256" key="3">
    <source>
        <dbReference type="ARBA" id="ARBA00022475"/>
    </source>
</evidence>
<name>A0A644SXC4_9ZZZZ</name>
<keyword evidence="3" id="KW-1003">Cell membrane</keyword>
<dbReference type="CDD" id="cd17324">
    <property type="entry name" value="MFS_NepI_like"/>
    <property type="match status" value="1"/>
</dbReference>
<comment type="subcellular location">
    <subcellularLocation>
        <location evidence="1">Cell membrane</location>
        <topology evidence="1">Multi-pass membrane protein</topology>
    </subcellularLocation>
</comment>
<dbReference type="GO" id="GO:0005886">
    <property type="term" value="C:plasma membrane"/>
    <property type="evidence" value="ECO:0007669"/>
    <property type="project" value="UniProtKB-SubCell"/>
</dbReference>
<dbReference type="PROSITE" id="PS50850">
    <property type="entry name" value="MFS"/>
    <property type="match status" value="1"/>
</dbReference>
<feature type="transmembrane region" description="Helical" evidence="4">
    <location>
        <begin position="370"/>
        <end position="390"/>
    </location>
</feature>
<proteinExistence type="predicted"/>
<feature type="transmembrane region" description="Helical" evidence="4">
    <location>
        <begin position="251"/>
        <end position="272"/>
    </location>
</feature>
<evidence type="ECO:0000256" key="4">
    <source>
        <dbReference type="SAM" id="Phobius"/>
    </source>
</evidence>
<dbReference type="AlphaFoldDB" id="A0A644SXC4"/>
<evidence type="ECO:0000256" key="2">
    <source>
        <dbReference type="ARBA" id="ARBA00022448"/>
    </source>
</evidence>
<comment type="caution">
    <text evidence="6">The sequence shown here is derived from an EMBL/GenBank/DDBJ whole genome shotgun (WGS) entry which is preliminary data.</text>
</comment>